<evidence type="ECO:0000259" key="6">
    <source>
        <dbReference type="PROSITE" id="PS50066"/>
    </source>
</evidence>
<dbReference type="GO" id="GO:0045944">
    <property type="term" value="P:positive regulation of transcription by RNA polymerase II"/>
    <property type="evidence" value="ECO:0007669"/>
    <property type="project" value="InterPro"/>
</dbReference>
<dbReference type="AlphaFoldDB" id="A0A2S3HVK9"/>
<sequence>MGRRKVSMGLIPNRRVRAGTFGKRKEGLKKKAGELSVLCGIDVALVVAAGDGGAAADVWESREGVLARYRALGAEVRARHTHRAYLDAELGKGEAKLARVRQGGPDALARWDRALDGVATEEEARRLLDAVDAAMRAAEDRRRALGLPPVDDAEDGVVLDEVAPLNFACAGDDDYLLHAPGSDANNDQQAMWGSHDFQFQQGGAADMQHTGYGFQQYTSGAGMEGYHLQMGPDMYSSGDNNNGHLADAYQQYQPRDTMRQHGYGFQCAHASYFDVPSGYAQPSLPTWSADEPRHAMLPLEYLSADAGLNYADTPASQGVGGSSFTMGAASGNFFHSPPALSLAMGTASGGGDGDGDFINNAPLAAVPSYTMGGSGDNFTNAMTAQPVAMSYGGDLTIAGRYAAQWQAPPHPQRAGGDQRPSIEQLHYLSDLEDTQLHLSGN</sequence>
<evidence type="ECO:0000313" key="7">
    <source>
        <dbReference type="EMBL" id="PAN30899.1"/>
    </source>
</evidence>
<keyword evidence="2" id="KW-0805">Transcription regulation</keyword>
<evidence type="ECO:0000256" key="3">
    <source>
        <dbReference type="ARBA" id="ARBA00023125"/>
    </source>
</evidence>
<dbReference type="GO" id="GO:0046983">
    <property type="term" value="F:protein dimerization activity"/>
    <property type="evidence" value="ECO:0007669"/>
    <property type="project" value="InterPro"/>
</dbReference>
<accession>A0A2S3HVK9</accession>
<evidence type="ECO:0000256" key="1">
    <source>
        <dbReference type="ARBA" id="ARBA00004123"/>
    </source>
</evidence>
<dbReference type="Pfam" id="PF00319">
    <property type="entry name" value="SRF-TF"/>
    <property type="match status" value="1"/>
</dbReference>
<dbReference type="PRINTS" id="PR00404">
    <property type="entry name" value="MADSDOMAIN"/>
</dbReference>
<dbReference type="InterPro" id="IPR036879">
    <property type="entry name" value="TF_MADSbox_sf"/>
</dbReference>
<dbReference type="EMBL" id="CM008050">
    <property type="protein sequence ID" value="PAN30899.1"/>
    <property type="molecule type" value="Genomic_DNA"/>
</dbReference>
<dbReference type="GO" id="GO:0005634">
    <property type="term" value="C:nucleus"/>
    <property type="evidence" value="ECO:0007669"/>
    <property type="project" value="UniProtKB-SubCell"/>
</dbReference>
<dbReference type="PANTHER" id="PTHR48019">
    <property type="entry name" value="SERUM RESPONSE FACTOR HOMOLOG"/>
    <property type="match status" value="1"/>
</dbReference>
<dbReference type="Gramene" id="PAN30899">
    <property type="protein sequence ID" value="PAN30899"/>
    <property type="gene ID" value="PAHAL_5G344500"/>
</dbReference>
<dbReference type="Gene3D" id="3.40.1810.10">
    <property type="entry name" value="Transcription factor, MADS-box"/>
    <property type="match status" value="1"/>
</dbReference>
<comment type="subcellular location">
    <subcellularLocation>
        <location evidence="1">Nucleus</location>
    </subcellularLocation>
</comment>
<organism evidence="7">
    <name type="scientific">Panicum hallii</name>
    <dbReference type="NCBI Taxonomy" id="206008"/>
    <lineage>
        <taxon>Eukaryota</taxon>
        <taxon>Viridiplantae</taxon>
        <taxon>Streptophyta</taxon>
        <taxon>Embryophyta</taxon>
        <taxon>Tracheophyta</taxon>
        <taxon>Spermatophyta</taxon>
        <taxon>Magnoliopsida</taxon>
        <taxon>Liliopsida</taxon>
        <taxon>Poales</taxon>
        <taxon>Poaceae</taxon>
        <taxon>PACMAD clade</taxon>
        <taxon>Panicoideae</taxon>
        <taxon>Panicodae</taxon>
        <taxon>Paniceae</taxon>
        <taxon>Panicinae</taxon>
        <taxon>Panicum</taxon>
        <taxon>Panicum sect. Panicum</taxon>
    </lineage>
</organism>
<gene>
    <name evidence="7" type="ORF">PAHAL_5G344500</name>
</gene>
<evidence type="ECO:0000256" key="5">
    <source>
        <dbReference type="ARBA" id="ARBA00023242"/>
    </source>
</evidence>
<keyword evidence="5" id="KW-0539">Nucleus</keyword>
<dbReference type="CDD" id="cd00266">
    <property type="entry name" value="MADS_SRF_like"/>
    <property type="match status" value="1"/>
</dbReference>
<keyword evidence="3" id="KW-0238">DNA-binding</keyword>
<proteinExistence type="predicted"/>
<feature type="domain" description="MADS-box" evidence="6">
    <location>
        <begin position="1"/>
        <end position="52"/>
    </location>
</feature>
<dbReference type="PROSITE" id="PS50066">
    <property type="entry name" value="MADS_BOX_2"/>
    <property type="match status" value="1"/>
</dbReference>
<evidence type="ECO:0000256" key="4">
    <source>
        <dbReference type="ARBA" id="ARBA00023163"/>
    </source>
</evidence>
<dbReference type="SMART" id="SM00432">
    <property type="entry name" value="MADS"/>
    <property type="match status" value="1"/>
</dbReference>
<dbReference type="InterPro" id="IPR033897">
    <property type="entry name" value="SRF-like_MADS-box"/>
</dbReference>
<dbReference type="GO" id="GO:0000987">
    <property type="term" value="F:cis-regulatory region sequence-specific DNA binding"/>
    <property type="evidence" value="ECO:0007669"/>
    <property type="project" value="InterPro"/>
</dbReference>
<protein>
    <recommendedName>
        <fullName evidence="6">MADS-box domain-containing protein</fullName>
    </recommendedName>
</protein>
<dbReference type="SUPFAM" id="SSF55455">
    <property type="entry name" value="SRF-like"/>
    <property type="match status" value="1"/>
</dbReference>
<dbReference type="InterPro" id="IPR002100">
    <property type="entry name" value="TF_MADSbox"/>
</dbReference>
<keyword evidence="4" id="KW-0804">Transcription</keyword>
<dbReference type="Proteomes" id="UP000243499">
    <property type="component" value="Chromosome 5"/>
</dbReference>
<evidence type="ECO:0000256" key="2">
    <source>
        <dbReference type="ARBA" id="ARBA00023015"/>
    </source>
</evidence>
<dbReference type="GO" id="GO:0000981">
    <property type="term" value="F:DNA-binding transcription factor activity, RNA polymerase II-specific"/>
    <property type="evidence" value="ECO:0007669"/>
    <property type="project" value="InterPro"/>
</dbReference>
<dbReference type="InterPro" id="IPR050142">
    <property type="entry name" value="MADS-box/MEF2_TF"/>
</dbReference>
<reference evidence="7" key="1">
    <citation type="submission" date="2018-04" db="EMBL/GenBank/DDBJ databases">
        <title>WGS assembly of Panicum hallii.</title>
        <authorList>
            <person name="Lovell J."/>
            <person name="Jenkins J."/>
            <person name="Lowry D."/>
            <person name="Mamidi S."/>
            <person name="Sreedasyam A."/>
            <person name="Weng X."/>
            <person name="Barry K."/>
            <person name="Bonette J."/>
            <person name="Campitelli B."/>
            <person name="Daum C."/>
            <person name="Gordon S."/>
            <person name="Gould B."/>
            <person name="Lipzen A."/>
            <person name="Macqueen A."/>
            <person name="Palacio-Mejia J."/>
            <person name="Plott C."/>
            <person name="Shakirov E."/>
            <person name="Shu S."/>
            <person name="Yoshinaga Y."/>
            <person name="Zane M."/>
            <person name="Rokhsar D."/>
            <person name="Grimwood J."/>
            <person name="Schmutz J."/>
            <person name="Juenger T."/>
        </authorList>
    </citation>
    <scope>NUCLEOTIDE SEQUENCE [LARGE SCALE GENOMIC DNA]</scope>
    <source>
        <strain evidence="7">FIL2</strain>
    </source>
</reference>
<name>A0A2S3HVK9_9POAL</name>